<dbReference type="Proteomes" id="UP001140949">
    <property type="component" value="Unassembled WGS sequence"/>
</dbReference>
<dbReference type="AlphaFoldDB" id="A0AAX6DHE4"/>
<reference evidence="1" key="1">
    <citation type="journal article" date="2023" name="GigaByte">
        <title>Genome assembly of the bearded iris, Iris pallida Lam.</title>
        <authorList>
            <person name="Bruccoleri R.E."/>
            <person name="Oakeley E.J."/>
            <person name="Faust A.M.E."/>
            <person name="Altorfer M."/>
            <person name="Dessus-Babus S."/>
            <person name="Burckhardt D."/>
            <person name="Oertli M."/>
            <person name="Naumann U."/>
            <person name="Petersen F."/>
            <person name="Wong J."/>
        </authorList>
    </citation>
    <scope>NUCLEOTIDE SEQUENCE</scope>
    <source>
        <strain evidence="1">GSM-AAB239-AS_SAM_17_03QT</strain>
    </source>
</reference>
<accession>A0AAX6DHE4</accession>
<proteinExistence type="predicted"/>
<sequence>MPLPPPLPVIFSNFGDHSVSLISSSPFIYVHFYDLLADSCVDELDIEELVP</sequence>
<name>A0AAX6DHE4_IRIPA</name>
<evidence type="ECO:0000313" key="2">
    <source>
        <dbReference type="Proteomes" id="UP001140949"/>
    </source>
</evidence>
<organism evidence="1 2">
    <name type="scientific">Iris pallida</name>
    <name type="common">Sweet iris</name>
    <dbReference type="NCBI Taxonomy" id="29817"/>
    <lineage>
        <taxon>Eukaryota</taxon>
        <taxon>Viridiplantae</taxon>
        <taxon>Streptophyta</taxon>
        <taxon>Embryophyta</taxon>
        <taxon>Tracheophyta</taxon>
        <taxon>Spermatophyta</taxon>
        <taxon>Magnoliopsida</taxon>
        <taxon>Liliopsida</taxon>
        <taxon>Asparagales</taxon>
        <taxon>Iridaceae</taxon>
        <taxon>Iridoideae</taxon>
        <taxon>Irideae</taxon>
        <taxon>Iris</taxon>
    </lineage>
</organism>
<dbReference type="EMBL" id="JANAVB010044618">
    <property type="protein sequence ID" value="KAJ6791197.1"/>
    <property type="molecule type" value="Genomic_DNA"/>
</dbReference>
<comment type="caution">
    <text evidence="1">The sequence shown here is derived from an EMBL/GenBank/DDBJ whole genome shotgun (WGS) entry which is preliminary data.</text>
</comment>
<protein>
    <submittedName>
        <fullName evidence="1">Uncharacterized protein</fullName>
    </submittedName>
</protein>
<keyword evidence="2" id="KW-1185">Reference proteome</keyword>
<reference evidence="1" key="2">
    <citation type="submission" date="2023-04" db="EMBL/GenBank/DDBJ databases">
        <authorList>
            <person name="Bruccoleri R.E."/>
            <person name="Oakeley E.J."/>
            <person name="Faust A.-M."/>
            <person name="Dessus-Babus S."/>
            <person name="Altorfer M."/>
            <person name="Burckhardt D."/>
            <person name="Oertli M."/>
            <person name="Naumann U."/>
            <person name="Petersen F."/>
            <person name="Wong J."/>
        </authorList>
    </citation>
    <scope>NUCLEOTIDE SEQUENCE</scope>
    <source>
        <strain evidence="1">GSM-AAB239-AS_SAM_17_03QT</strain>
        <tissue evidence="1">Leaf</tissue>
    </source>
</reference>
<evidence type="ECO:0000313" key="1">
    <source>
        <dbReference type="EMBL" id="KAJ6791197.1"/>
    </source>
</evidence>
<gene>
    <name evidence="1" type="ORF">M6B38_245425</name>
</gene>